<dbReference type="CDD" id="cd09233">
    <property type="entry name" value="ACE1-Sec16-like"/>
    <property type="match status" value="1"/>
</dbReference>
<feature type="compositionally biased region" description="Low complexity" evidence="8">
    <location>
        <begin position="119"/>
        <end position="139"/>
    </location>
</feature>
<dbReference type="Pfam" id="PF12932">
    <property type="entry name" value="Sec16"/>
    <property type="match status" value="1"/>
</dbReference>
<feature type="compositionally biased region" description="Polar residues" evidence="8">
    <location>
        <begin position="1"/>
        <end position="15"/>
    </location>
</feature>
<feature type="compositionally biased region" description="Low complexity" evidence="8">
    <location>
        <begin position="1760"/>
        <end position="1773"/>
    </location>
</feature>
<feature type="region of interest" description="Disordered" evidence="8">
    <location>
        <begin position="217"/>
        <end position="530"/>
    </location>
</feature>
<comment type="function">
    <text evidence="6 7">Involved in the initiation of assembly of the COPII coat required for the formation of transport vesicles from the endoplasmic reticulum (ER) and the selection of cargo molecules. Also involved in autophagy.</text>
</comment>
<feature type="compositionally biased region" description="Low complexity" evidence="8">
    <location>
        <begin position="838"/>
        <end position="856"/>
    </location>
</feature>
<comment type="similarity">
    <text evidence="2 7">Belongs to the SEC16 family.</text>
</comment>
<reference evidence="11 12" key="1">
    <citation type="journal article" date="2018" name="Mol. Biol. Evol.">
        <title>Broad Genomic Sampling Reveals a Smut Pathogenic Ancestry of the Fungal Clade Ustilaginomycotina.</title>
        <authorList>
            <person name="Kijpornyongpan T."/>
            <person name="Mondo S.J."/>
            <person name="Barry K."/>
            <person name="Sandor L."/>
            <person name="Lee J."/>
            <person name="Lipzen A."/>
            <person name="Pangilinan J."/>
            <person name="LaButti K."/>
            <person name="Hainaut M."/>
            <person name="Henrissat B."/>
            <person name="Grigoriev I.V."/>
            <person name="Spatafora J.W."/>
            <person name="Aime M.C."/>
        </authorList>
    </citation>
    <scope>NUCLEOTIDE SEQUENCE [LARGE SCALE GENOMIC DNA]</scope>
    <source>
        <strain evidence="11 12">MCA 4198</strain>
    </source>
</reference>
<dbReference type="GO" id="GO:0070971">
    <property type="term" value="C:endoplasmic reticulum exit site"/>
    <property type="evidence" value="ECO:0007669"/>
    <property type="project" value="TreeGrafter"/>
</dbReference>
<keyword evidence="7" id="KW-0072">Autophagy</keyword>
<evidence type="ECO:0000256" key="1">
    <source>
        <dbReference type="ARBA" id="ARBA00004397"/>
    </source>
</evidence>
<dbReference type="GO" id="GO:0007030">
    <property type="term" value="P:Golgi organization"/>
    <property type="evidence" value="ECO:0007669"/>
    <property type="project" value="TreeGrafter"/>
</dbReference>
<dbReference type="GO" id="GO:0012507">
    <property type="term" value="C:ER to Golgi transport vesicle membrane"/>
    <property type="evidence" value="ECO:0007669"/>
    <property type="project" value="TreeGrafter"/>
</dbReference>
<evidence type="ECO:0000259" key="9">
    <source>
        <dbReference type="Pfam" id="PF12931"/>
    </source>
</evidence>
<gene>
    <name evidence="11" type="ORF">FA10DRAFT_299165</name>
</gene>
<feature type="region of interest" description="Disordered" evidence="8">
    <location>
        <begin position="601"/>
        <end position="817"/>
    </location>
</feature>
<evidence type="ECO:0000313" key="12">
    <source>
        <dbReference type="Proteomes" id="UP000245768"/>
    </source>
</evidence>
<evidence type="ECO:0000256" key="5">
    <source>
        <dbReference type="ARBA" id="ARBA00022892"/>
    </source>
</evidence>
<dbReference type="EMBL" id="KZ819634">
    <property type="protein sequence ID" value="PWN93822.1"/>
    <property type="molecule type" value="Genomic_DNA"/>
</dbReference>
<feature type="region of interest" description="Disordered" evidence="8">
    <location>
        <begin position="119"/>
        <end position="203"/>
    </location>
</feature>
<feature type="compositionally biased region" description="Low complexity" evidence="8">
    <location>
        <begin position="631"/>
        <end position="646"/>
    </location>
</feature>
<dbReference type="InterPro" id="IPR024298">
    <property type="entry name" value="Sec16_Sec23-bd"/>
</dbReference>
<feature type="compositionally biased region" description="Basic and acidic residues" evidence="8">
    <location>
        <begin position="1715"/>
        <end position="1731"/>
    </location>
</feature>
<feature type="compositionally biased region" description="Low complexity" evidence="8">
    <location>
        <begin position="179"/>
        <end position="199"/>
    </location>
</feature>
<dbReference type="GO" id="GO:0006914">
    <property type="term" value="P:autophagy"/>
    <property type="evidence" value="ECO:0007669"/>
    <property type="project" value="UniProtKB-KW"/>
</dbReference>
<dbReference type="InterPro" id="IPR024340">
    <property type="entry name" value="Sec16_CCD"/>
</dbReference>
<evidence type="ECO:0000256" key="6">
    <source>
        <dbReference type="ARBA" id="ARBA00024687"/>
    </source>
</evidence>
<feature type="compositionally biased region" description="Low complexity" evidence="8">
    <location>
        <begin position="1456"/>
        <end position="1470"/>
    </location>
</feature>
<feature type="region of interest" description="Disordered" evidence="8">
    <location>
        <begin position="1609"/>
        <end position="1731"/>
    </location>
</feature>
<feature type="region of interest" description="Disordered" evidence="8">
    <location>
        <begin position="836"/>
        <end position="870"/>
    </location>
</feature>
<dbReference type="OrthoDB" id="8918678at2759"/>
<dbReference type="GO" id="GO:0015031">
    <property type="term" value="P:protein transport"/>
    <property type="evidence" value="ECO:0007669"/>
    <property type="project" value="UniProtKB-KW"/>
</dbReference>
<feature type="compositionally biased region" description="Basic and acidic residues" evidence="8">
    <location>
        <begin position="756"/>
        <end position="766"/>
    </location>
</feature>
<keyword evidence="5 7" id="KW-0931">ER-Golgi transport</keyword>
<feature type="compositionally biased region" description="Polar residues" evidence="8">
    <location>
        <begin position="151"/>
        <end position="168"/>
    </location>
</feature>
<dbReference type="Pfam" id="PF12931">
    <property type="entry name" value="TPR_Sec16"/>
    <property type="match status" value="1"/>
</dbReference>
<feature type="compositionally biased region" description="Low complexity" evidence="8">
    <location>
        <begin position="510"/>
        <end position="525"/>
    </location>
</feature>
<accession>A0A316YXG9</accession>
<feature type="compositionally biased region" description="Basic and acidic residues" evidence="8">
    <location>
        <begin position="495"/>
        <end position="505"/>
    </location>
</feature>
<keyword evidence="7" id="KW-0472">Membrane</keyword>
<feature type="compositionally biased region" description="Low complexity" evidence="8">
    <location>
        <begin position="478"/>
        <end position="490"/>
    </location>
</feature>
<feature type="region of interest" description="Disordered" evidence="8">
    <location>
        <begin position="1"/>
        <end position="103"/>
    </location>
</feature>
<feature type="compositionally biased region" description="Low complexity" evidence="8">
    <location>
        <begin position="1783"/>
        <end position="1801"/>
    </location>
</feature>
<dbReference type="GO" id="GO:0005789">
    <property type="term" value="C:endoplasmic reticulum membrane"/>
    <property type="evidence" value="ECO:0007669"/>
    <property type="project" value="UniProtKB-SubCell"/>
</dbReference>
<dbReference type="STRING" id="215250.A0A316YXG9"/>
<feature type="region of interest" description="Disordered" evidence="8">
    <location>
        <begin position="1395"/>
        <end position="1416"/>
    </location>
</feature>
<comment type="subcellular location">
    <subcellularLocation>
        <location evidence="1">Endoplasmic reticulum membrane</location>
        <topology evidence="1">Peripheral membrane protein</topology>
        <orientation evidence="1">Cytoplasmic side</orientation>
    </subcellularLocation>
</comment>
<evidence type="ECO:0000256" key="2">
    <source>
        <dbReference type="ARBA" id="ARBA00005927"/>
    </source>
</evidence>
<keyword evidence="12" id="KW-1185">Reference proteome</keyword>
<dbReference type="InParanoid" id="A0A316YXG9"/>
<evidence type="ECO:0000256" key="3">
    <source>
        <dbReference type="ARBA" id="ARBA00022448"/>
    </source>
</evidence>
<evidence type="ECO:0000256" key="4">
    <source>
        <dbReference type="ARBA" id="ARBA00022824"/>
    </source>
</evidence>
<dbReference type="Proteomes" id="UP000245768">
    <property type="component" value="Unassembled WGS sequence"/>
</dbReference>
<name>A0A316YXG9_9BASI</name>
<protein>
    <recommendedName>
        <fullName evidence="7">Protein transport protein sec16</fullName>
    </recommendedName>
</protein>
<feature type="compositionally biased region" description="Low complexity" evidence="8">
    <location>
        <begin position="682"/>
        <end position="693"/>
    </location>
</feature>
<feature type="compositionally biased region" description="Low complexity" evidence="8">
    <location>
        <begin position="402"/>
        <end position="412"/>
    </location>
</feature>
<feature type="region of interest" description="Disordered" evidence="8">
    <location>
        <begin position="1447"/>
        <end position="1590"/>
    </location>
</feature>
<evidence type="ECO:0000313" key="11">
    <source>
        <dbReference type="EMBL" id="PWN93822.1"/>
    </source>
</evidence>
<evidence type="ECO:0000256" key="7">
    <source>
        <dbReference type="RuleBase" id="RU364101"/>
    </source>
</evidence>
<sequence length="1882" mass="197107">MSEQPQVQLDETATAPQADKARHAPKPSIANAANLFGTGADDPFASISSPDLGGGDDAFANVAQPLNAIGEGEEDEAEAPPHGDGAANTLEIPSAGHDLTLSSPTKLFAADQAAGADDWLTADQDLDQQQQYGQGQDAWGSYGAQEGAYQENGQHYNGNYDYSQQGYDPQQAGYDQHAQQGDYSQQGGYTQQGEYGHQGDYAQQGVYAQQTDYGAYSGQQTYSQGGYQEQGQPYDANGYQQGAYDPNANGQGYYSEYDPNQQAYQYTQDPSQQQYDSQVYDGNQRATYDGAHTGYDPAYQAPYSADAQAAQTYGQDQQAYDPTQQAYQAPPQAYDPSQSAYSHLQGQESNGYLTGVEDQQNDIPTAPYDQYDQVQSGYSDYGAQAQAPSQDALSAPPKEADAYAAPSTAASSLPPPPKGPPKRSISAEPTQAPVEEESAPAPAPATTGSEVAAGGAAPSQAGWPGQSEEAEKSSWVNSLEQAASSAPSEASEADNEGHREGDTNEAKTLGEQAGVGEAAEAAAPALFVEDTEGQSVQAAFEGLRIAEDGGSEVATPTQPAPSAEAGHEYEAKPASFDDSEVFKGAGYESYGGAEEAGGYPGYGEEAYGDGTHGYGEVQGGETPNEASTFNPYDPTPAAAADAYAAPSPNFQDGPGLNDQYTPTGTANPYAVPTDYNSTYGTAPRAAYDPYAPREYGASSEGTYPGSTEAAPYAPQYGAGSAAAEDPYAPVSNQQQQQLGGEDAYSGFATNVYSPNGERRYSQDSKLARSGTLTQDSYNRSSSGLDPHGQAPRSAGEVDIYSGPEGLRGESLGEAFEGQGGSSGYFAATPYDGGDRAVTSPYAPSSSSTGAPSSAAYQPLDPAVSRGEVPDVAQERRGATIPLACFGVGGKLVTFFPSADQDSLGNGAAYGRFGGTPSKLTIRTLSSVVPSTTFARSLDPLKFPGPALESGTTPSTALSRATGAGSVLKSKKAALIKYLDEAVREVSSGVGYLRRTASSVDVDGSAEGGNGEGASVTEAQRIEDRIVLMRILILLLEQDGNMVGNPAFDEAARNILVGDEPQRGSAPVSHEAAAPLHTYELRPSFLSKMQDLLMQGQKEAAVQLALEEKMWTHAIIIASGLDKETWRKVVLDFMDFELGLASGSGAALDHDGEGLKVAYSLFSGQSPTSIYDQFRPKQQLAGGAAVGTDKVPQWRRAAATILANRCTGDSVSLTAIGDGLVSAGWHEAAHVCYLLSPQSSAFDGYDGPAVRMTLLGASCPAASSSYFCDLDHILMSEIYEFALSLKPVAKGSEPYHGLAHLQAYRVVHAYLLAEMGDTKGAQKYCEAVTNILKAGKMNRYFHPRLFAQLQELSDRLNGAPPLDGSGKWMAKNMKRPTMDGVWGALEGRFTKFIAGEDDTSSSSSSQTLSKAPSHQGGAIGPFTHYSAITPDAMSGGVSRVQSFADFSSNVNQSRPASRSGMLSSQSSGPPSVRAASAQGTRQLRDPYSEWPQPGINEGGSRSAGSHIAAFGNTALGEEGTYGGSSAQGPTSENSSDADMYAGPYRSDGPTSSAPWGQQAEDDGHTPQGQSGDVPWYGYQAHGSEKPQFISNVDDDLRAGLDVEGFISPMDAMGASHSYSPAPNPGDTRSRNAVVEEEDDEEDLGFGNASNRKKQQESAQNNDGAGGSQGGQDQASTGAKASDKSADEKRPEPKPQASSSWLGRLWRRDASSPSSEAEQKAKKAHLGEETSFYYDKELKRWVNKKAGDTGAAAATPPPPPRAQTASPSVPSSAMPPNGPPRRGSVDPPSQLSSPSSRASSTISEDGEYDVGRRAASSGGPPPPVARARSNLADPNQPPALQPASRTISEPNSGAPTPPPGPPRTGSAAGAAKKKPINKRYVNVL</sequence>
<keyword evidence="4 7" id="KW-0256">Endoplasmic reticulum</keyword>
<evidence type="ECO:0000259" key="10">
    <source>
        <dbReference type="Pfam" id="PF12932"/>
    </source>
</evidence>
<dbReference type="PANTHER" id="PTHR13402:SF6">
    <property type="entry name" value="SECRETORY 16, ISOFORM I"/>
    <property type="match status" value="1"/>
</dbReference>
<feature type="domain" description="Sec16 central conserved" evidence="10">
    <location>
        <begin position="880"/>
        <end position="1039"/>
    </location>
</feature>
<keyword evidence="7" id="KW-0653">Protein transport</keyword>
<feature type="compositionally biased region" description="Low complexity" evidence="8">
    <location>
        <begin position="315"/>
        <end position="340"/>
    </location>
</feature>
<feature type="compositionally biased region" description="Polar residues" evidence="8">
    <location>
        <begin position="341"/>
        <end position="363"/>
    </location>
</feature>
<feature type="compositionally biased region" description="Acidic residues" evidence="8">
    <location>
        <begin position="1633"/>
        <end position="1642"/>
    </location>
</feature>
<dbReference type="GeneID" id="37046607"/>
<dbReference type="GO" id="GO:0016192">
    <property type="term" value="P:vesicle-mediated transport"/>
    <property type="evidence" value="ECO:0007669"/>
    <property type="project" value="UniProtKB-KW"/>
</dbReference>
<dbReference type="GO" id="GO:0070973">
    <property type="term" value="P:protein localization to endoplasmic reticulum exit site"/>
    <property type="evidence" value="ECO:0007669"/>
    <property type="project" value="TreeGrafter"/>
</dbReference>
<feature type="compositionally biased region" description="Basic and acidic residues" evidence="8">
    <location>
        <begin position="1679"/>
        <end position="1691"/>
    </location>
</feature>
<feature type="domain" description="Sec16 Sec23-binding" evidence="9">
    <location>
        <begin position="1089"/>
        <end position="1395"/>
    </location>
</feature>
<dbReference type="RefSeq" id="XP_025381020.1">
    <property type="nucleotide sequence ID" value="XM_025524691.1"/>
</dbReference>
<dbReference type="PANTHER" id="PTHR13402">
    <property type="entry name" value="RGPR-RELATED"/>
    <property type="match status" value="1"/>
</dbReference>
<feature type="region of interest" description="Disordered" evidence="8">
    <location>
        <begin position="1743"/>
        <end position="1882"/>
    </location>
</feature>
<feature type="compositionally biased region" description="Low complexity" evidence="8">
    <location>
        <begin position="217"/>
        <end position="234"/>
    </location>
</feature>
<organism evidence="11 12">
    <name type="scientific">Acaromyces ingoldii</name>
    <dbReference type="NCBI Taxonomy" id="215250"/>
    <lineage>
        <taxon>Eukaryota</taxon>
        <taxon>Fungi</taxon>
        <taxon>Dikarya</taxon>
        <taxon>Basidiomycota</taxon>
        <taxon>Ustilaginomycotina</taxon>
        <taxon>Exobasidiomycetes</taxon>
        <taxon>Exobasidiales</taxon>
        <taxon>Cryptobasidiaceae</taxon>
        <taxon>Acaromyces</taxon>
    </lineage>
</organism>
<dbReference type="Gene3D" id="1.25.40.1030">
    <property type="match status" value="1"/>
</dbReference>
<keyword evidence="3 7" id="KW-0813">Transport</keyword>
<feature type="compositionally biased region" description="Polar residues" evidence="8">
    <location>
        <begin position="1522"/>
        <end position="1535"/>
    </location>
</feature>
<feature type="compositionally biased region" description="Polar residues" evidence="8">
    <location>
        <begin position="248"/>
        <end position="286"/>
    </location>
</feature>
<proteinExistence type="inferred from homology"/>
<feature type="compositionally biased region" description="Polar residues" evidence="8">
    <location>
        <begin position="770"/>
        <end position="783"/>
    </location>
</feature>
<evidence type="ECO:0000256" key="8">
    <source>
        <dbReference type="SAM" id="MobiDB-lite"/>
    </source>
</evidence>
<feature type="region of interest" description="Disordered" evidence="8">
    <location>
        <begin position="548"/>
        <end position="577"/>
    </location>
</feature>